<dbReference type="InterPro" id="IPR001279">
    <property type="entry name" value="Metallo-B-lactamas"/>
</dbReference>
<dbReference type="SMART" id="SM00849">
    <property type="entry name" value="Lactamase_B"/>
    <property type="match status" value="1"/>
</dbReference>
<accession>A0A0B5FS42</accession>
<dbReference type="SUPFAM" id="SSF56281">
    <property type="entry name" value="Metallo-hydrolase/oxidoreductase"/>
    <property type="match status" value="1"/>
</dbReference>
<dbReference type="Proteomes" id="UP000035036">
    <property type="component" value="Chromosome"/>
</dbReference>
<gene>
    <name evidence="3" type="ORF">GSUB_14180</name>
</gene>
<evidence type="ECO:0000313" key="4">
    <source>
        <dbReference type="Proteomes" id="UP000035036"/>
    </source>
</evidence>
<dbReference type="InterPro" id="IPR036866">
    <property type="entry name" value="RibonucZ/Hydroxyglut_hydro"/>
</dbReference>
<dbReference type="CDD" id="cd07724">
    <property type="entry name" value="POD-like_MBL-fold"/>
    <property type="match status" value="1"/>
</dbReference>
<evidence type="ECO:0000256" key="1">
    <source>
        <dbReference type="ARBA" id="ARBA00022723"/>
    </source>
</evidence>
<dbReference type="Pfam" id="PF00581">
    <property type="entry name" value="Rhodanese"/>
    <property type="match status" value="2"/>
</dbReference>
<dbReference type="EMBL" id="CP010311">
    <property type="protein sequence ID" value="AJF07469.1"/>
    <property type="molecule type" value="Genomic_DNA"/>
</dbReference>
<dbReference type="Gene3D" id="3.40.250.10">
    <property type="entry name" value="Rhodanese-like domain"/>
    <property type="match status" value="2"/>
</dbReference>
<dbReference type="GO" id="GO:0050313">
    <property type="term" value="F:sulfur dioxygenase activity"/>
    <property type="evidence" value="ECO:0007669"/>
    <property type="project" value="InterPro"/>
</dbReference>
<reference evidence="3 4" key="1">
    <citation type="journal article" date="2015" name="Genome Announc.">
        <title>Genomes of Geoalkalibacter ferrihydriticus Z-0531T and Geoalkalibacter subterraneus Red1T, Two Haloalkaliphilic Metal-Reducing Deltaproteobacteria.</title>
        <authorList>
            <person name="Badalamenti J.P."/>
            <person name="Krajmalnik-Brown R."/>
            <person name="Torres C.I."/>
            <person name="Bond D.R."/>
        </authorList>
    </citation>
    <scope>NUCLEOTIDE SEQUENCE [LARGE SCALE GENOMIC DNA]</scope>
    <source>
        <strain evidence="3 4">Red1</strain>
    </source>
</reference>
<dbReference type="SMART" id="SM00450">
    <property type="entry name" value="RHOD"/>
    <property type="match status" value="2"/>
</dbReference>
<dbReference type="PROSITE" id="PS50206">
    <property type="entry name" value="RHODANESE_3"/>
    <property type="match status" value="2"/>
</dbReference>
<dbReference type="STRING" id="483547.GSUB_14180"/>
<dbReference type="HOGENOM" id="CLU_030571_7_1_7"/>
<dbReference type="InterPro" id="IPR044528">
    <property type="entry name" value="POD-like_MBL-fold"/>
</dbReference>
<dbReference type="InterPro" id="IPR051682">
    <property type="entry name" value="Mito_Persulfide_Diox"/>
</dbReference>
<dbReference type="OrthoDB" id="9784009at2"/>
<dbReference type="PANTHER" id="PTHR43084">
    <property type="entry name" value="PERSULFIDE DIOXYGENASE ETHE1"/>
    <property type="match status" value="1"/>
</dbReference>
<dbReference type="GO" id="GO:0070813">
    <property type="term" value="P:hydrogen sulfide metabolic process"/>
    <property type="evidence" value="ECO:0007669"/>
    <property type="project" value="TreeGrafter"/>
</dbReference>
<feature type="domain" description="Rhodanese" evidence="2">
    <location>
        <begin position="367"/>
        <end position="454"/>
    </location>
</feature>
<organism evidence="3 4">
    <name type="scientific">Geoalkalibacter subterraneus</name>
    <dbReference type="NCBI Taxonomy" id="483547"/>
    <lineage>
        <taxon>Bacteria</taxon>
        <taxon>Pseudomonadati</taxon>
        <taxon>Thermodesulfobacteriota</taxon>
        <taxon>Desulfuromonadia</taxon>
        <taxon>Desulfuromonadales</taxon>
        <taxon>Geoalkalibacteraceae</taxon>
        <taxon>Geoalkalibacter</taxon>
    </lineage>
</organism>
<protein>
    <submittedName>
        <fullName evidence="3">Metallo-beta-lactamase</fullName>
    </submittedName>
</protein>
<evidence type="ECO:0000259" key="2">
    <source>
        <dbReference type="PROSITE" id="PS50206"/>
    </source>
</evidence>
<keyword evidence="1" id="KW-0479">Metal-binding</keyword>
<dbReference type="InterPro" id="IPR001763">
    <property type="entry name" value="Rhodanese-like_dom"/>
</dbReference>
<dbReference type="AlphaFoldDB" id="A0A0B5FS42"/>
<dbReference type="KEGG" id="gsb:GSUB_14180"/>
<dbReference type="GO" id="GO:0046872">
    <property type="term" value="F:metal ion binding"/>
    <property type="evidence" value="ECO:0007669"/>
    <property type="project" value="UniProtKB-KW"/>
</dbReference>
<dbReference type="InterPro" id="IPR036873">
    <property type="entry name" value="Rhodanese-like_dom_sf"/>
</dbReference>
<dbReference type="CDD" id="cd00158">
    <property type="entry name" value="RHOD"/>
    <property type="match status" value="2"/>
</dbReference>
<dbReference type="GO" id="GO:0006749">
    <property type="term" value="P:glutathione metabolic process"/>
    <property type="evidence" value="ECO:0007669"/>
    <property type="project" value="InterPro"/>
</dbReference>
<dbReference type="SUPFAM" id="SSF52821">
    <property type="entry name" value="Rhodanese/Cell cycle control phosphatase"/>
    <property type="match status" value="2"/>
</dbReference>
<sequence length="455" mass="50324">MFLEKIKSEGLAQLSYILGDNGRAAVIDPRRDCQVYVDLAYREGCKITHIFETHRNEDFVIGSCELAELTGAAIYHGAELPFEYGQTAREGDVFKFGSLELRVLSTPGHTFESLSFVLSDKDFSDEPLGVFTGDALFIGDVGRTDFFPDQAEKVAGLLYDSLFDKILPLGDEVLLYPAHGAGSVCGSGMASREFSTLGYERRHNPALQVQSREQFIERKLKEKHTLPPYFKKMEGYNLNGAPLLNGLPRPKPCDADEFDRAMKDGMLVIDTRSPEAFAGAYIPGSLAIPLDMLPAYAGWFVPYDQDIGLVLPRGSDWEAATRHLVRLGYDRVVAFLDQGMHEWETSGRQYDRIPAIYAGELKKRIDEQADFTLLDVRKPEEIEQGTLPGSTSIFLGDLPNSLEKIPDARPITAFCGSGRRAIIAASILKRNGFDQVEDCLGSMAACHAVGCRIST</sequence>
<evidence type="ECO:0000313" key="3">
    <source>
        <dbReference type="EMBL" id="AJF07469.1"/>
    </source>
</evidence>
<keyword evidence="4" id="KW-1185">Reference proteome</keyword>
<proteinExistence type="predicted"/>
<dbReference type="Gene3D" id="3.60.15.10">
    <property type="entry name" value="Ribonuclease Z/Hydroxyacylglutathione hydrolase-like"/>
    <property type="match status" value="1"/>
</dbReference>
<name>A0A0B5FS42_9BACT</name>
<feature type="domain" description="Rhodanese" evidence="2">
    <location>
        <begin position="262"/>
        <end position="352"/>
    </location>
</feature>
<dbReference type="Pfam" id="PF00753">
    <property type="entry name" value="Lactamase_B"/>
    <property type="match status" value="1"/>
</dbReference>
<dbReference type="PANTHER" id="PTHR43084:SF1">
    <property type="entry name" value="PERSULFIDE DIOXYGENASE ETHE1, MITOCHONDRIAL"/>
    <property type="match status" value="1"/>
</dbReference>
<dbReference type="FunFam" id="3.60.15.10:FF:000030">
    <property type="entry name" value="Metallo-beta-lactamase family protein"/>
    <property type="match status" value="1"/>
</dbReference>